<name>A0ABV9P4C4_9FLAO</name>
<organism evidence="1 2">
    <name type="scientific">Flavobacterium ponti</name>
    <dbReference type="NCBI Taxonomy" id="665133"/>
    <lineage>
        <taxon>Bacteria</taxon>
        <taxon>Pseudomonadati</taxon>
        <taxon>Bacteroidota</taxon>
        <taxon>Flavobacteriia</taxon>
        <taxon>Flavobacteriales</taxon>
        <taxon>Flavobacteriaceae</taxon>
        <taxon>Flavobacterium</taxon>
    </lineage>
</organism>
<dbReference type="RefSeq" id="WP_379738537.1">
    <property type="nucleotide sequence ID" value="NZ_JBHSGW010000002.1"/>
</dbReference>
<protein>
    <recommendedName>
        <fullName evidence="3">Lipoprotein</fullName>
    </recommendedName>
</protein>
<evidence type="ECO:0000313" key="1">
    <source>
        <dbReference type="EMBL" id="MFC4739245.1"/>
    </source>
</evidence>
<proteinExistence type="predicted"/>
<gene>
    <name evidence="1" type="ORF">ACFO3U_04500</name>
</gene>
<sequence>MIKRISLFILITSFIILLCSCRTYLDDERYLPISNDTFKIYGFKDYNELYYHSKIGASADKVFFYPQHFKINLPKKIKKWSASNNANHIEYDKNRLIIIDADYINNEIQITPWEIIDDKTKILNYMDYYYKVKKKHFNYDKSINLKNVKLYTDGKTYILFYKMENSEVFNFKKILNSFHYVD</sequence>
<comment type="caution">
    <text evidence="1">The sequence shown here is derived from an EMBL/GenBank/DDBJ whole genome shotgun (WGS) entry which is preliminary data.</text>
</comment>
<accession>A0ABV9P4C4</accession>
<evidence type="ECO:0000313" key="2">
    <source>
        <dbReference type="Proteomes" id="UP001595885"/>
    </source>
</evidence>
<keyword evidence="2" id="KW-1185">Reference proteome</keyword>
<dbReference type="PROSITE" id="PS51257">
    <property type="entry name" value="PROKAR_LIPOPROTEIN"/>
    <property type="match status" value="1"/>
</dbReference>
<dbReference type="EMBL" id="JBHSGW010000002">
    <property type="protein sequence ID" value="MFC4739245.1"/>
    <property type="molecule type" value="Genomic_DNA"/>
</dbReference>
<reference evidence="2" key="1">
    <citation type="journal article" date="2019" name="Int. J. Syst. Evol. Microbiol.">
        <title>The Global Catalogue of Microorganisms (GCM) 10K type strain sequencing project: providing services to taxonomists for standard genome sequencing and annotation.</title>
        <authorList>
            <consortium name="The Broad Institute Genomics Platform"/>
            <consortium name="The Broad Institute Genome Sequencing Center for Infectious Disease"/>
            <person name="Wu L."/>
            <person name="Ma J."/>
        </authorList>
    </citation>
    <scope>NUCLEOTIDE SEQUENCE [LARGE SCALE GENOMIC DNA]</scope>
    <source>
        <strain evidence="2">CCUG 50349</strain>
    </source>
</reference>
<evidence type="ECO:0008006" key="3">
    <source>
        <dbReference type="Google" id="ProtNLM"/>
    </source>
</evidence>
<dbReference type="Proteomes" id="UP001595885">
    <property type="component" value="Unassembled WGS sequence"/>
</dbReference>